<keyword evidence="10 12" id="KW-0131">Cell cycle</keyword>
<reference evidence="16" key="1">
    <citation type="submission" date="2005-10" db="EMBL/GenBank/DDBJ databases">
        <authorList>
            <person name="Loftus B.J."/>
            <person name="Nene V.M."/>
            <person name="Hannick L.I."/>
            <person name="Bidwell S."/>
            <person name="Haas B."/>
            <person name="Amedeo P."/>
            <person name="Orvis J."/>
            <person name="Wortman J.R."/>
            <person name="White O.R."/>
            <person name="Salzberg S."/>
            <person name="Shumway M."/>
            <person name="Koo H."/>
            <person name="Zhao Y."/>
            <person name="Holmes M."/>
            <person name="Miller J."/>
            <person name="Schatz M."/>
            <person name="Pop M."/>
            <person name="Pai G."/>
            <person name="Utterback T."/>
            <person name="Rogers Y.-H."/>
            <person name="Kravitz S."/>
            <person name="Fraser C.M."/>
        </authorList>
    </citation>
    <scope>NUCLEOTIDE SEQUENCE</scope>
    <source>
        <strain evidence="16">Liverpool</strain>
    </source>
</reference>
<dbReference type="SUPFAM" id="SSF52113">
    <property type="entry name" value="BRCT domain"/>
    <property type="match status" value="1"/>
</dbReference>
<evidence type="ECO:0000313" key="17">
    <source>
        <dbReference type="Proteomes" id="UP000682892"/>
    </source>
</evidence>
<dbReference type="SUPFAM" id="SSF49879">
    <property type="entry name" value="SMAD/FHA domain"/>
    <property type="match status" value="1"/>
</dbReference>
<dbReference type="Gene3D" id="2.60.200.20">
    <property type="match status" value="1"/>
</dbReference>
<evidence type="ECO:0000313" key="16">
    <source>
        <dbReference type="EMBL" id="EAT33344.1"/>
    </source>
</evidence>
<dbReference type="PaxDb" id="7159-AAEL014377-PA"/>
<proteinExistence type="inferred from homology"/>
<name>Q16GH3_AEDAE</name>
<feature type="domain" description="FHA" evidence="14">
    <location>
        <begin position="43"/>
        <end position="97"/>
    </location>
</feature>
<feature type="compositionally biased region" description="Basic and acidic residues" evidence="13">
    <location>
        <begin position="647"/>
        <end position="666"/>
    </location>
</feature>
<dbReference type="PhylomeDB" id="Q16GH3"/>
<evidence type="ECO:0000256" key="3">
    <source>
        <dbReference type="ARBA" id="ARBA00020013"/>
    </source>
</evidence>
<dbReference type="InterPro" id="IPR001357">
    <property type="entry name" value="BRCT_dom"/>
</dbReference>
<dbReference type="PROSITE" id="PS50172">
    <property type="entry name" value="BRCT"/>
    <property type="match status" value="1"/>
</dbReference>
<dbReference type="CDD" id="cd22667">
    <property type="entry name" value="FHA_NBN"/>
    <property type="match status" value="1"/>
</dbReference>
<dbReference type="InterPro" id="IPR032429">
    <property type="entry name" value="Nibrin_BRCT2"/>
</dbReference>
<feature type="region of interest" description="Disordered" evidence="13">
    <location>
        <begin position="415"/>
        <end position="617"/>
    </location>
</feature>
<evidence type="ECO:0000256" key="11">
    <source>
        <dbReference type="ARBA" id="ARBA00044757"/>
    </source>
</evidence>
<feature type="compositionally biased region" description="Polar residues" evidence="13">
    <location>
        <begin position="481"/>
        <end position="495"/>
    </location>
</feature>
<evidence type="ECO:0000256" key="13">
    <source>
        <dbReference type="SAM" id="MobiDB-lite"/>
    </source>
</evidence>
<evidence type="ECO:0000256" key="7">
    <source>
        <dbReference type="ARBA" id="ARBA00023204"/>
    </source>
</evidence>
<feature type="region of interest" description="Disordered" evidence="13">
    <location>
        <begin position="375"/>
        <end position="396"/>
    </location>
</feature>
<dbReference type="eggNOG" id="ENOG502QQ7Y">
    <property type="taxonomic scope" value="Eukaryota"/>
</dbReference>
<protein>
    <recommendedName>
        <fullName evidence="3 12">Nibrin</fullName>
    </recommendedName>
</protein>
<dbReference type="PANTHER" id="PTHR12162:SF0">
    <property type="entry name" value="NIBRIN"/>
    <property type="match status" value="1"/>
</dbReference>
<dbReference type="GO" id="GO:0003684">
    <property type="term" value="F:damaged DNA binding"/>
    <property type="evidence" value="ECO:0007669"/>
    <property type="project" value="TreeGrafter"/>
</dbReference>
<feature type="compositionally biased region" description="Basic and acidic residues" evidence="13">
    <location>
        <begin position="415"/>
        <end position="441"/>
    </location>
</feature>
<evidence type="ECO:0000256" key="10">
    <source>
        <dbReference type="ARBA" id="ARBA00023306"/>
    </source>
</evidence>
<keyword evidence="8" id="KW-0539">Nucleus</keyword>
<dbReference type="VEuPathDB" id="VectorBase:AAEL014377"/>
<comment type="similarity">
    <text evidence="11">Belongs to the Nibrin family.</text>
</comment>
<keyword evidence="7 12" id="KW-0234">DNA repair</keyword>
<dbReference type="GO" id="GO:0016605">
    <property type="term" value="C:PML body"/>
    <property type="evidence" value="ECO:0007669"/>
    <property type="project" value="UniProtKB-SubCell"/>
</dbReference>
<accession>Q16GH3</accession>
<keyword evidence="4" id="KW-0158">Chromosome</keyword>
<dbReference type="GO" id="GO:0000724">
    <property type="term" value="P:double-strand break repair via homologous recombination"/>
    <property type="evidence" value="ECO:0007669"/>
    <property type="project" value="TreeGrafter"/>
</dbReference>
<dbReference type="GO" id="GO:0051321">
    <property type="term" value="P:meiotic cell cycle"/>
    <property type="evidence" value="ECO:0007669"/>
    <property type="project" value="UniProtKB-KW"/>
</dbReference>
<dbReference type="PANTHER" id="PTHR12162">
    <property type="entry name" value="NIBRIN-RELATED"/>
    <property type="match status" value="1"/>
</dbReference>
<evidence type="ECO:0000256" key="12">
    <source>
        <dbReference type="PIRNR" id="PIRNR011869"/>
    </source>
</evidence>
<feature type="region of interest" description="Disordered" evidence="13">
    <location>
        <begin position="647"/>
        <end position="669"/>
    </location>
</feature>
<dbReference type="OMA" id="IQVRMCN"/>
<evidence type="ECO:0000256" key="8">
    <source>
        <dbReference type="ARBA" id="ARBA00023242"/>
    </source>
</evidence>
<evidence type="ECO:0000256" key="5">
    <source>
        <dbReference type="ARBA" id="ARBA00022763"/>
    </source>
</evidence>
<dbReference type="InterPro" id="IPR008984">
    <property type="entry name" value="SMAD_FHA_dom_sf"/>
</dbReference>
<comment type="subcellular location">
    <subcellularLocation>
        <location evidence="2">Chromosome</location>
        <location evidence="2">Telomere</location>
    </subcellularLocation>
    <subcellularLocation>
        <location evidence="1">Nucleus</location>
        <location evidence="1">PML body</location>
    </subcellularLocation>
</comment>
<dbReference type="InterPro" id="IPR043014">
    <property type="entry name" value="Nibrin_BRCT2_sf"/>
</dbReference>
<dbReference type="GO" id="GO:0000781">
    <property type="term" value="C:chromosome, telomeric region"/>
    <property type="evidence" value="ECO:0007669"/>
    <property type="project" value="UniProtKB-SubCell"/>
</dbReference>
<dbReference type="InterPro" id="IPR000253">
    <property type="entry name" value="FHA_dom"/>
</dbReference>
<keyword evidence="9 12" id="KW-0469">Meiosis</keyword>
<dbReference type="InterPro" id="IPR016592">
    <property type="entry name" value="Nibrin_met"/>
</dbReference>
<dbReference type="STRING" id="7159.Q16GH3"/>
<keyword evidence="6 12" id="KW-0779">Telomere</keyword>
<dbReference type="PIRSF" id="PIRSF011869">
    <property type="entry name" value="Nibrin_animal"/>
    <property type="match status" value="1"/>
</dbReference>
<dbReference type="InterPro" id="IPR036420">
    <property type="entry name" value="BRCT_dom_sf"/>
</dbReference>
<evidence type="ECO:0000256" key="6">
    <source>
        <dbReference type="ARBA" id="ARBA00022895"/>
    </source>
</evidence>
<feature type="compositionally biased region" description="Low complexity" evidence="13">
    <location>
        <begin position="518"/>
        <end position="532"/>
    </location>
</feature>
<evidence type="ECO:0000259" key="15">
    <source>
        <dbReference type="PROSITE" id="PS50172"/>
    </source>
</evidence>
<feature type="compositionally biased region" description="Polar residues" evidence="13">
    <location>
        <begin position="550"/>
        <end position="561"/>
    </location>
</feature>
<dbReference type="InterPro" id="IPR040227">
    <property type="entry name" value="Nibrin-rel"/>
</dbReference>
<feature type="compositionally biased region" description="Basic and acidic residues" evidence="13">
    <location>
        <begin position="448"/>
        <end position="466"/>
    </location>
</feature>
<dbReference type="Pfam" id="PF16508">
    <property type="entry name" value="NIBRIN_BRCT_II"/>
    <property type="match status" value="1"/>
</dbReference>
<dbReference type="GO" id="GO:0030870">
    <property type="term" value="C:Mre11 complex"/>
    <property type="evidence" value="ECO:0007669"/>
    <property type="project" value="InterPro"/>
</dbReference>
<evidence type="ECO:0000256" key="4">
    <source>
        <dbReference type="ARBA" id="ARBA00022454"/>
    </source>
</evidence>
<gene>
    <name evidence="16" type="ORF">AaeL_AAEL014377</name>
</gene>
<dbReference type="GO" id="GO:0000723">
    <property type="term" value="P:telomere maintenance"/>
    <property type="evidence" value="ECO:0007669"/>
    <property type="project" value="InterPro"/>
</dbReference>
<dbReference type="FunFam" id="3.40.50.10980:FF:000001">
    <property type="entry name" value="Nibrin"/>
    <property type="match status" value="1"/>
</dbReference>
<reference evidence="16" key="2">
    <citation type="journal article" date="2007" name="Science">
        <title>Genome sequence of Aedes aegypti, a major arbovirus vector.</title>
        <authorList>
            <person name="Nene V."/>
            <person name="Wortman J.R."/>
            <person name="Lawson D."/>
            <person name="Haas B."/>
            <person name="Kodira C."/>
            <person name="Tu Z.J."/>
            <person name="Loftus B."/>
            <person name="Xi Z."/>
            <person name="Megy K."/>
            <person name="Grabherr M."/>
            <person name="Ren Q."/>
            <person name="Zdobnov E.M."/>
            <person name="Lobo N.F."/>
            <person name="Campbell K.S."/>
            <person name="Brown S.E."/>
            <person name="Bonaldo M.F."/>
            <person name="Zhu J."/>
            <person name="Sinkins S.P."/>
            <person name="Hogenkamp D.G."/>
            <person name="Amedeo P."/>
            <person name="Arensburger P."/>
            <person name="Atkinson P.W."/>
            <person name="Bidwell S."/>
            <person name="Biedler J."/>
            <person name="Birney E."/>
            <person name="Bruggner R.V."/>
            <person name="Costas J."/>
            <person name="Coy M.R."/>
            <person name="Crabtree J."/>
            <person name="Crawford M."/>
            <person name="Debruyn B."/>
            <person name="Decaprio D."/>
            <person name="Eiglmeier K."/>
            <person name="Eisenstadt E."/>
            <person name="El-Dorry H."/>
            <person name="Gelbart W.M."/>
            <person name="Gomes S.L."/>
            <person name="Hammond M."/>
            <person name="Hannick L.I."/>
            <person name="Hogan J.R."/>
            <person name="Holmes M.H."/>
            <person name="Jaffe D."/>
            <person name="Johnston J.S."/>
            <person name="Kennedy R.C."/>
            <person name="Koo H."/>
            <person name="Kravitz S."/>
            <person name="Kriventseva E.V."/>
            <person name="Kulp D."/>
            <person name="Labutti K."/>
            <person name="Lee E."/>
            <person name="Li S."/>
            <person name="Lovin D.D."/>
            <person name="Mao C."/>
            <person name="Mauceli E."/>
            <person name="Menck C.F."/>
            <person name="Miller J.R."/>
            <person name="Montgomery P."/>
            <person name="Mori A."/>
            <person name="Nascimento A.L."/>
            <person name="Naveira H.F."/>
            <person name="Nusbaum C."/>
            <person name="O'leary S."/>
            <person name="Orvis J."/>
            <person name="Pertea M."/>
            <person name="Quesneville H."/>
            <person name="Reidenbach K.R."/>
            <person name="Rogers Y.H."/>
            <person name="Roth C.W."/>
            <person name="Schneider J.R."/>
            <person name="Schatz M."/>
            <person name="Shumway M."/>
            <person name="Stanke M."/>
            <person name="Stinson E.O."/>
            <person name="Tubio J.M."/>
            <person name="Vanzee J.P."/>
            <person name="Verjovski-Almeida S."/>
            <person name="Werner D."/>
            <person name="White O."/>
            <person name="Wyder S."/>
            <person name="Zeng Q."/>
            <person name="Zhao Q."/>
            <person name="Zhao Y."/>
            <person name="Hill C.A."/>
            <person name="Raikhel A.S."/>
            <person name="Soares M.B."/>
            <person name="Knudson D.L."/>
            <person name="Lee N.H."/>
            <person name="Galagan J."/>
            <person name="Salzberg S.L."/>
            <person name="Paulsen I.T."/>
            <person name="Dimopoulos G."/>
            <person name="Collins F.H."/>
            <person name="Birren B."/>
            <person name="Fraser-Liggett C.M."/>
            <person name="Severson D.W."/>
        </authorList>
    </citation>
    <scope>NUCLEOTIDE SEQUENCE [LARGE SCALE GENOMIC DNA]</scope>
    <source>
        <strain evidence="16">Liverpool</strain>
    </source>
</reference>
<dbReference type="Proteomes" id="UP000682892">
    <property type="component" value="Unassembled WGS sequence"/>
</dbReference>
<organism evidence="16 17">
    <name type="scientific">Aedes aegypti</name>
    <name type="common">Yellowfever mosquito</name>
    <name type="synonym">Culex aegypti</name>
    <dbReference type="NCBI Taxonomy" id="7159"/>
    <lineage>
        <taxon>Eukaryota</taxon>
        <taxon>Metazoa</taxon>
        <taxon>Ecdysozoa</taxon>
        <taxon>Arthropoda</taxon>
        <taxon>Hexapoda</taxon>
        <taxon>Insecta</taxon>
        <taxon>Pterygota</taxon>
        <taxon>Neoptera</taxon>
        <taxon>Endopterygota</taxon>
        <taxon>Diptera</taxon>
        <taxon>Nematocera</taxon>
        <taxon>Culicoidea</taxon>
        <taxon>Culicidae</taxon>
        <taxon>Culicinae</taxon>
        <taxon>Aedini</taxon>
        <taxon>Aedes</taxon>
        <taxon>Stegomyia</taxon>
    </lineage>
</organism>
<feature type="domain" description="BRCT" evidence="15">
    <location>
        <begin position="146"/>
        <end position="201"/>
    </location>
</feature>
<dbReference type="EMBL" id="CH478277">
    <property type="protein sequence ID" value="EAT33344.1"/>
    <property type="molecule type" value="Genomic_DNA"/>
</dbReference>
<feature type="compositionally biased region" description="Low complexity" evidence="13">
    <location>
        <begin position="593"/>
        <end position="605"/>
    </location>
</feature>
<dbReference type="SMART" id="SM00240">
    <property type="entry name" value="FHA"/>
    <property type="match status" value="1"/>
</dbReference>
<evidence type="ECO:0000256" key="2">
    <source>
        <dbReference type="ARBA" id="ARBA00004574"/>
    </source>
</evidence>
<dbReference type="AlphaFoldDB" id="Q16GH3"/>
<evidence type="ECO:0000256" key="9">
    <source>
        <dbReference type="ARBA" id="ARBA00023254"/>
    </source>
</evidence>
<feature type="compositionally biased region" description="Basic and acidic residues" evidence="13">
    <location>
        <begin position="386"/>
        <end position="396"/>
    </location>
</feature>
<evidence type="ECO:0000259" key="14">
    <source>
        <dbReference type="PROSITE" id="PS50006"/>
    </source>
</evidence>
<dbReference type="PROSITE" id="PS50006">
    <property type="entry name" value="FHA_DOMAIN"/>
    <property type="match status" value="1"/>
</dbReference>
<reference evidence="16" key="3">
    <citation type="submission" date="2012-09" db="EMBL/GenBank/DDBJ databases">
        <authorList>
            <consortium name="VectorBase"/>
        </authorList>
    </citation>
    <scope>NUCLEOTIDE SEQUENCE</scope>
    <source>
        <strain evidence="16">Liverpool</strain>
    </source>
</reference>
<dbReference type="GO" id="GO:0007095">
    <property type="term" value="P:mitotic G2 DNA damage checkpoint signaling"/>
    <property type="evidence" value="ECO:0007669"/>
    <property type="project" value="InterPro"/>
</dbReference>
<evidence type="ECO:0000256" key="1">
    <source>
        <dbReference type="ARBA" id="ARBA00004322"/>
    </source>
</evidence>
<dbReference type="Gene3D" id="3.40.50.10190">
    <property type="entry name" value="BRCT domain"/>
    <property type="match status" value="1"/>
</dbReference>
<dbReference type="Gene3D" id="3.40.50.10980">
    <property type="entry name" value="Nibrin, BRCT2 domain"/>
    <property type="match status" value="1"/>
</dbReference>
<dbReference type="HOGENOM" id="CLU_384138_0_0_1"/>
<sequence length="760" mass="84512">MLKRFEKRIVGPEKDEKARVTSDSRGARKKIGNSFWTIYYVKPNIAKHTVSRSHGELIIQGDPSISRNHAFLYPDATTLKVVDAGSRYGTFVNDAIESERDQIAKNTPSELSVGDRLRFGKCLSVWTVGREDFDCITSTIAVDGRLKHALELLGGKVRDAFVEGSTRYLIMKSITTTPKLLMCLISQVPVVKPEYFEECVKAVDRGSPLPNVDDFIPEFVEAYVRSEGMSFGKVPERKALFKGKTFVFIKPKHMSQYEGIVKLAGGSCICAQKRKIAKAFFTGPDVIVMQAGMDSQMSQTSSQAVDGLTQIVSKAGRRLIPDAEIGLAILHCSLEKYCNPLYKFSNVLDLETIPFAEGGETLAKNSEECGGALKVGTKESISIPETESRDSSQSVEAHKILMTDSMDYSEQPLKFSEKDQEFAKPKKVEPKVGREKRKRETVQQQSDSPKEVKKARSESVEPKISEEQEIPSQLEIPETPASIQPSQTSNFSGFLSVNREPVVDEEPTMQKQKQKRPLNLLLDDGEGDLFNFEEAAPKRSKRQATIAEAFSSSQQPSQSVGRKTRHQAAEEEDLFSFDSGSSKRSKQKKNNERSVPSSSSESISNETKDSTGSAPSYKQFIKPIQIPMEGWLASTFCDLKIKSQKEDLDDDHLGNGDSSAKIKKEPLDEDEDQKTRVWVDGMEAMFQVRVKCMNLTSNRPNHGAGADDSTSFYSTGNASSTSNGKHNFKAFVKKQNYKPQQTVVRTKPVCVLDSTQGDHF</sequence>
<dbReference type="Pfam" id="PF00498">
    <property type="entry name" value="FHA"/>
    <property type="match status" value="1"/>
</dbReference>
<keyword evidence="5 12" id="KW-0227">DNA damage</keyword>